<dbReference type="EMBL" id="CP058214">
    <property type="protein sequence ID" value="QPC45156.1"/>
    <property type="molecule type" value="Genomic_DNA"/>
</dbReference>
<proteinExistence type="predicted"/>
<sequence>MTVETVTVETAQGRFAFEAEIARTSEQQAKGLMFRRELGETAGMLFDFGVEREVMMWMRNTYIPLDMVFIKPDGTVHRIAENTTPFSERIIPSGGPVSAVLEVRAGTAERIGLEPGDRVRHRIFQ</sequence>
<reference evidence="1 2" key="1">
    <citation type="submission" date="2020-06" db="EMBL/GenBank/DDBJ databases">
        <title>Genome sequence of 2 isolates from Red Sea Mangroves.</title>
        <authorList>
            <person name="Sefrji F."/>
            <person name="Michoud G."/>
            <person name="Merlino G."/>
            <person name="Daffonchio D."/>
        </authorList>
    </citation>
    <scope>NUCLEOTIDE SEQUENCE [LARGE SCALE GENOMIC DNA]</scope>
    <source>
        <strain evidence="1 2">R1DC25</strain>
    </source>
</reference>
<dbReference type="AlphaFoldDB" id="A0A7S8C8G7"/>
<dbReference type="InterPro" id="IPR038695">
    <property type="entry name" value="Saro_0823-like_sf"/>
</dbReference>
<gene>
    <name evidence="1" type="ORF">HW532_03000</name>
</gene>
<evidence type="ECO:0000313" key="2">
    <source>
        <dbReference type="Proteomes" id="UP000593594"/>
    </source>
</evidence>
<dbReference type="Pfam" id="PF02643">
    <property type="entry name" value="DUF192"/>
    <property type="match status" value="1"/>
</dbReference>
<name>A0A7S8C8G7_9HYPH</name>
<dbReference type="Proteomes" id="UP000593594">
    <property type="component" value="Chromosome"/>
</dbReference>
<protein>
    <submittedName>
        <fullName evidence="1">DUF192 domain-containing protein</fullName>
    </submittedName>
</protein>
<dbReference type="Gene3D" id="2.60.120.1140">
    <property type="entry name" value="Protein of unknown function DUF192"/>
    <property type="match status" value="1"/>
</dbReference>
<dbReference type="InterPro" id="IPR003795">
    <property type="entry name" value="DUF192"/>
</dbReference>
<organism evidence="1 2">
    <name type="scientific">Kaustia mangrovi</name>
    <dbReference type="NCBI Taxonomy" id="2593653"/>
    <lineage>
        <taxon>Bacteria</taxon>
        <taxon>Pseudomonadati</taxon>
        <taxon>Pseudomonadota</taxon>
        <taxon>Alphaproteobacteria</taxon>
        <taxon>Hyphomicrobiales</taxon>
        <taxon>Parvibaculaceae</taxon>
        <taxon>Kaustia</taxon>
    </lineage>
</organism>
<keyword evidence="2" id="KW-1185">Reference proteome</keyword>
<evidence type="ECO:0000313" key="1">
    <source>
        <dbReference type="EMBL" id="QPC45156.1"/>
    </source>
</evidence>
<dbReference type="PANTHER" id="PTHR37953:SF1">
    <property type="entry name" value="UPF0127 PROTEIN MJ1496"/>
    <property type="match status" value="1"/>
</dbReference>
<accession>A0A7S8C8G7</accession>
<dbReference type="KEGG" id="kmn:HW532_03000"/>
<dbReference type="PANTHER" id="PTHR37953">
    <property type="entry name" value="UPF0127 PROTEIN MJ1496"/>
    <property type="match status" value="1"/>
</dbReference>